<gene>
    <name evidence="2" type="ORF">HL667_15815</name>
</gene>
<dbReference type="EMBL" id="JABFDN010000004">
    <property type="protein sequence ID" value="NPU66470.1"/>
    <property type="molecule type" value="Genomic_DNA"/>
</dbReference>
<evidence type="ECO:0000256" key="1">
    <source>
        <dbReference type="SAM" id="SignalP"/>
    </source>
</evidence>
<keyword evidence="1" id="KW-0732">Signal</keyword>
<feature type="signal peptide" evidence="1">
    <location>
        <begin position="1"/>
        <end position="19"/>
    </location>
</feature>
<evidence type="ECO:0000313" key="3">
    <source>
        <dbReference type="Proteomes" id="UP000886476"/>
    </source>
</evidence>
<comment type="caution">
    <text evidence="2">The sequence shown here is derived from an EMBL/GenBank/DDBJ whole genome shotgun (WGS) entry which is preliminary data.</text>
</comment>
<evidence type="ECO:0000313" key="2">
    <source>
        <dbReference type="EMBL" id="NPU66470.1"/>
    </source>
</evidence>
<proteinExistence type="predicted"/>
<organism evidence="2 3">
    <name type="scientific">Bradyrhizobium aeschynomenes</name>
    <dbReference type="NCBI Taxonomy" id="2734909"/>
    <lineage>
        <taxon>Bacteria</taxon>
        <taxon>Pseudomonadati</taxon>
        <taxon>Pseudomonadota</taxon>
        <taxon>Alphaproteobacteria</taxon>
        <taxon>Hyphomicrobiales</taxon>
        <taxon>Nitrobacteraceae</taxon>
        <taxon>Bradyrhizobium</taxon>
    </lineage>
</organism>
<accession>A0ABX2CG69</accession>
<reference evidence="2" key="1">
    <citation type="submission" date="2020-05" db="EMBL/GenBank/DDBJ databases">
        <title>Nod-independent and nitrogen-fixing Bradyrhizobium aeschynomene sp. nov. isolated from nodules of Aeschynomene indica.</title>
        <authorList>
            <person name="Zhang Z."/>
        </authorList>
    </citation>
    <scope>NUCLEOTIDE SEQUENCE</scope>
    <source>
        <strain evidence="2">83012</strain>
    </source>
</reference>
<name>A0ABX2CG69_9BRAD</name>
<feature type="chain" id="PRO_5046443340" description="VrrB protein" evidence="1">
    <location>
        <begin position="20"/>
        <end position="134"/>
    </location>
</feature>
<protein>
    <recommendedName>
        <fullName evidence="4">VrrB protein</fullName>
    </recommendedName>
</protein>
<dbReference type="Proteomes" id="UP000886476">
    <property type="component" value="Unassembled WGS sequence"/>
</dbReference>
<keyword evidence="3" id="KW-1185">Reference proteome</keyword>
<sequence length="134" mass="14906">MSAVAAVGALGTAQASAVAAVGALGTAQASAAPAPTDVLKANSYADLLEPIPNAAAVLQALDEQAPPEAEPKVQLAQWYHHHHHHHHHHHGYWRGYGYGPGYGYGYGPRVYVVPRRYYHHHHHHHHHHWYYDRY</sequence>
<evidence type="ECO:0008006" key="4">
    <source>
        <dbReference type="Google" id="ProtNLM"/>
    </source>
</evidence>